<sequence>MMTSSSCAVLLLVSVMLTSAKALQTALKPQGVPSTTPLGGANQSYWGCRIKYENLIVFVDKLANPNNDTISNFVSMALQSEMGPGEDSVEIEYYSYEDGMWRFRLVSRKDGEVFDLFDITDEGDKVHSLSDRVNPFKDLLIPVTTEFDMTKFPCDEIAEYIGKYPKKGYEQRIDWLPMFVADFAPKVETEIGRLKRLRTHV</sequence>
<evidence type="ECO:0000313" key="2">
    <source>
        <dbReference type="EMBL" id="KAF4688730.1"/>
    </source>
</evidence>
<evidence type="ECO:0000256" key="1">
    <source>
        <dbReference type="SAM" id="SignalP"/>
    </source>
</evidence>
<proteinExistence type="predicted"/>
<gene>
    <name evidence="2" type="ORF">FOZ60_002472</name>
</gene>
<comment type="caution">
    <text evidence="2">The sequence shown here is derived from an EMBL/GenBank/DDBJ whole genome shotgun (WGS) entry which is preliminary data.</text>
</comment>
<dbReference type="EMBL" id="JABANP010000143">
    <property type="protein sequence ID" value="KAF4688730.1"/>
    <property type="molecule type" value="Genomic_DNA"/>
</dbReference>
<organism evidence="2 3">
    <name type="scientific">Perkinsus olseni</name>
    <name type="common">Perkinsus atlanticus</name>
    <dbReference type="NCBI Taxonomy" id="32597"/>
    <lineage>
        <taxon>Eukaryota</taxon>
        <taxon>Sar</taxon>
        <taxon>Alveolata</taxon>
        <taxon>Perkinsozoa</taxon>
        <taxon>Perkinsea</taxon>
        <taxon>Perkinsida</taxon>
        <taxon>Perkinsidae</taxon>
        <taxon>Perkinsus</taxon>
    </lineage>
</organism>
<accession>A0A7J6NYY2</accession>
<dbReference type="AlphaFoldDB" id="A0A7J6NYY2"/>
<name>A0A7J6NYY2_PEROL</name>
<dbReference type="Proteomes" id="UP000541610">
    <property type="component" value="Unassembled WGS sequence"/>
</dbReference>
<keyword evidence="1" id="KW-0732">Signal</keyword>
<feature type="signal peptide" evidence="1">
    <location>
        <begin position="1"/>
        <end position="22"/>
    </location>
</feature>
<dbReference type="OrthoDB" id="10280500at2759"/>
<evidence type="ECO:0000313" key="3">
    <source>
        <dbReference type="Proteomes" id="UP000541610"/>
    </source>
</evidence>
<feature type="chain" id="PRO_5029811806" evidence="1">
    <location>
        <begin position="23"/>
        <end position="201"/>
    </location>
</feature>
<reference evidence="2 3" key="1">
    <citation type="submission" date="2020-04" db="EMBL/GenBank/DDBJ databases">
        <title>Perkinsus olseni comparative genomics.</title>
        <authorList>
            <person name="Bogema D.R."/>
        </authorList>
    </citation>
    <scope>NUCLEOTIDE SEQUENCE [LARGE SCALE GENOMIC DNA]</scope>
    <source>
        <strain evidence="2">00978-12</strain>
    </source>
</reference>
<protein>
    <submittedName>
        <fullName evidence="2">Uncharacterized protein</fullName>
    </submittedName>
</protein>